<dbReference type="AlphaFoldDB" id="A0A1I8FWI8"/>
<sequence length="83" mass="8568">HLQALTLARLQQGVQQQQQAATPGCWEAAAGLGLREATSAVLRGILAFCPQGAGRPPFGAGAGRQRDFISARGGRQGLLAGCR</sequence>
<dbReference type="Proteomes" id="UP000095280">
    <property type="component" value="Unplaced"/>
</dbReference>
<proteinExistence type="predicted"/>
<keyword evidence="1" id="KW-1185">Reference proteome</keyword>
<evidence type="ECO:0000313" key="2">
    <source>
        <dbReference type="WBParaSite" id="maker-uti_cns_0000187-snap-gene-0.5-mRNA-1"/>
    </source>
</evidence>
<protein>
    <submittedName>
        <fullName evidence="2">QPCTL protein</fullName>
    </submittedName>
</protein>
<evidence type="ECO:0000313" key="1">
    <source>
        <dbReference type="Proteomes" id="UP000095280"/>
    </source>
</evidence>
<dbReference type="WBParaSite" id="maker-uti_cns_0000187-snap-gene-0.5-mRNA-1">
    <property type="protein sequence ID" value="maker-uti_cns_0000187-snap-gene-0.5-mRNA-1"/>
    <property type="gene ID" value="maker-uti_cns_0000187-snap-gene-0.5"/>
</dbReference>
<reference evidence="2" key="1">
    <citation type="submission" date="2016-11" db="UniProtKB">
        <authorList>
            <consortium name="WormBaseParasite"/>
        </authorList>
    </citation>
    <scope>IDENTIFICATION</scope>
</reference>
<accession>A0A1I8FWI8</accession>
<name>A0A1I8FWI8_9PLAT</name>
<organism evidence="1 2">
    <name type="scientific">Macrostomum lignano</name>
    <dbReference type="NCBI Taxonomy" id="282301"/>
    <lineage>
        <taxon>Eukaryota</taxon>
        <taxon>Metazoa</taxon>
        <taxon>Spiralia</taxon>
        <taxon>Lophotrochozoa</taxon>
        <taxon>Platyhelminthes</taxon>
        <taxon>Rhabditophora</taxon>
        <taxon>Macrostomorpha</taxon>
        <taxon>Macrostomida</taxon>
        <taxon>Macrostomidae</taxon>
        <taxon>Macrostomum</taxon>
    </lineage>
</organism>